<feature type="region of interest" description="Disordered" evidence="1">
    <location>
        <begin position="83"/>
        <end position="105"/>
    </location>
</feature>
<dbReference type="PANTHER" id="PTHR36968">
    <property type="entry name" value="HOMEOBOX-DDT DOMAIN PROTEIN RLT2"/>
    <property type="match status" value="1"/>
</dbReference>
<evidence type="ECO:0000313" key="2">
    <source>
        <dbReference type="EMBL" id="KAL3738850.1"/>
    </source>
</evidence>
<name>A0ABD3KG66_EUCGL</name>
<sequence>MIIPFSRESLFFNIQMDAHQGSHPFIGQEDSSTLPDRTILHDTSDLHVKRKRKIEEAQITRDVEANENRIRKALEKENILRRKAEERMRKEMERFDRERRRKKKG</sequence>
<dbReference type="Proteomes" id="UP001634007">
    <property type="component" value="Unassembled WGS sequence"/>
</dbReference>
<dbReference type="EMBL" id="JBJKBG010000005">
    <property type="protein sequence ID" value="KAL3738850.1"/>
    <property type="molecule type" value="Genomic_DNA"/>
</dbReference>
<accession>A0ABD3KG66</accession>
<gene>
    <name evidence="2" type="ORF">ACJRO7_020254</name>
</gene>
<comment type="caution">
    <text evidence="2">The sequence shown here is derived from an EMBL/GenBank/DDBJ whole genome shotgun (WGS) entry which is preliminary data.</text>
</comment>
<evidence type="ECO:0000256" key="1">
    <source>
        <dbReference type="SAM" id="MobiDB-lite"/>
    </source>
</evidence>
<dbReference type="InterPro" id="IPR044977">
    <property type="entry name" value="RLT1-3"/>
</dbReference>
<protein>
    <submittedName>
        <fullName evidence="2">Uncharacterized protein</fullName>
    </submittedName>
</protein>
<reference evidence="2 3" key="1">
    <citation type="submission" date="2024-11" db="EMBL/GenBank/DDBJ databases">
        <title>Chromosome-level genome assembly of Eucalyptus globulus Labill. provides insights into its genome evolution.</title>
        <authorList>
            <person name="Li X."/>
        </authorList>
    </citation>
    <scope>NUCLEOTIDE SEQUENCE [LARGE SCALE GENOMIC DNA]</scope>
    <source>
        <strain evidence="2">CL2024</strain>
        <tissue evidence="2">Fresh tender leaves</tissue>
    </source>
</reference>
<dbReference type="PANTHER" id="PTHR36968:SF13">
    <property type="entry name" value="HOMEOBOX-DDT DOMAIN PROTEIN RLT1"/>
    <property type="match status" value="1"/>
</dbReference>
<evidence type="ECO:0000313" key="3">
    <source>
        <dbReference type="Proteomes" id="UP001634007"/>
    </source>
</evidence>
<organism evidence="2 3">
    <name type="scientific">Eucalyptus globulus</name>
    <name type="common">Tasmanian blue gum</name>
    <dbReference type="NCBI Taxonomy" id="34317"/>
    <lineage>
        <taxon>Eukaryota</taxon>
        <taxon>Viridiplantae</taxon>
        <taxon>Streptophyta</taxon>
        <taxon>Embryophyta</taxon>
        <taxon>Tracheophyta</taxon>
        <taxon>Spermatophyta</taxon>
        <taxon>Magnoliopsida</taxon>
        <taxon>eudicotyledons</taxon>
        <taxon>Gunneridae</taxon>
        <taxon>Pentapetalae</taxon>
        <taxon>rosids</taxon>
        <taxon>malvids</taxon>
        <taxon>Myrtales</taxon>
        <taxon>Myrtaceae</taxon>
        <taxon>Myrtoideae</taxon>
        <taxon>Eucalypteae</taxon>
        <taxon>Eucalyptus</taxon>
    </lineage>
</organism>
<keyword evidence="3" id="KW-1185">Reference proteome</keyword>
<dbReference type="AlphaFoldDB" id="A0ABD3KG66"/>
<feature type="compositionally biased region" description="Basic and acidic residues" evidence="1">
    <location>
        <begin position="83"/>
        <end position="98"/>
    </location>
</feature>
<proteinExistence type="predicted"/>